<feature type="domain" description="ABC transmembrane type-1" evidence="7">
    <location>
        <begin position="128"/>
        <end position="338"/>
    </location>
</feature>
<evidence type="ECO:0000313" key="8">
    <source>
        <dbReference type="EMBL" id="UNM12621.1"/>
    </source>
</evidence>
<feature type="transmembrane region" description="Helical" evidence="5">
    <location>
        <begin position="174"/>
        <end position="195"/>
    </location>
</feature>
<dbReference type="EMBL" id="CP071872">
    <property type="protein sequence ID" value="UNM12621.1"/>
    <property type="molecule type" value="Genomic_DNA"/>
</dbReference>
<keyword evidence="9" id="KW-1185">Reference proteome</keyword>
<accession>A0ABY3WQ55</accession>
<keyword evidence="3 5" id="KW-1133">Transmembrane helix</keyword>
<evidence type="ECO:0000256" key="2">
    <source>
        <dbReference type="ARBA" id="ARBA00022692"/>
    </source>
</evidence>
<dbReference type="CDD" id="cd06261">
    <property type="entry name" value="TM_PBP2"/>
    <property type="match status" value="1"/>
</dbReference>
<sequence length="353" mass="38169">MTTTTTTAVPARAPQPARSAAAHRRRRFLGRRLAFYAVAAWAAITMNFLIPRLMPGDPASAIVQQLEQQSGGTVAPETLRSLHDLFGNPNANLLQQYADYLGSLARFDFGISISRFPVPVGQLLADGLPWTLLLVGSTTVLAFLIGTGLGIVAGWKPGSRLDSFLGPLSTFLGAVPYFWIALVAVWLFSLVLGWFPAGGGYDPDLYGRSGYFGSVLYHAALPAATIIFSAFSGWLLAMRNMMVTTTSEDYVLLARAKGLSSLRIMLRYSARNAMLPSLTGFALAIGHVIGGALITEIVFAYPGIGYLLYDAVAKHDYPLMQGVFLLTTLTVLLANLLADSLYAWLDPRTREGR</sequence>
<dbReference type="InterPro" id="IPR000515">
    <property type="entry name" value="MetI-like"/>
</dbReference>
<evidence type="ECO:0000256" key="6">
    <source>
        <dbReference type="SAM" id="MobiDB-lite"/>
    </source>
</evidence>
<organism evidence="8 9">
    <name type="scientific">Streptomyces formicae</name>
    <dbReference type="NCBI Taxonomy" id="1616117"/>
    <lineage>
        <taxon>Bacteria</taxon>
        <taxon>Bacillati</taxon>
        <taxon>Actinomycetota</taxon>
        <taxon>Actinomycetes</taxon>
        <taxon>Kitasatosporales</taxon>
        <taxon>Streptomycetaceae</taxon>
        <taxon>Streptomyces</taxon>
    </lineage>
</organism>
<evidence type="ECO:0000313" key="9">
    <source>
        <dbReference type="Proteomes" id="UP000828924"/>
    </source>
</evidence>
<feature type="transmembrane region" description="Helical" evidence="5">
    <location>
        <begin position="322"/>
        <end position="345"/>
    </location>
</feature>
<feature type="compositionally biased region" description="Low complexity" evidence="6">
    <location>
        <begin position="1"/>
        <end position="20"/>
    </location>
</feature>
<gene>
    <name evidence="8" type="ORF">J4032_14775</name>
</gene>
<evidence type="ECO:0000256" key="3">
    <source>
        <dbReference type="ARBA" id="ARBA00022989"/>
    </source>
</evidence>
<keyword evidence="2 5" id="KW-0812">Transmembrane</keyword>
<dbReference type="Pfam" id="PF00528">
    <property type="entry name" value="BPD_transp_1"/>
    <property type="match status" value="1"/>
</dbReference>
<feature type="transmembrane region" description="Helical" evidence="5">
    <location>
        <begin position="130"/>
        <end position="153"/>
    </location>
</feature>
<evidence type="ECO:0000256" key="4">
    <source>
        <dbReference type="ARBA" id="ARBA00023136"/>
    </source>
</evidence>
<dbReference type="PANTHER" id="PTHR43376">
    <property type="entry name" value="OLIGOPEPTIDE TRANSPORT SYSTEM PERMEASE PROTEIN"/>
    <property type="match status" value="1"/>
</dbReference>
<feature type="region of interest" description="Disordered" evidence="6">
    <location>
        <begin position="1"/>
        <end position="21"/>
    </location>
</feature>
<comment type="subcellular location">
    <subcellularLocation>
        <location evidence="5">Cell membrane</location>
        <topology evidence="5">Multi-pass membrane protein</topology>
    </subcellularLocation>
    <subcellularLocation>
        <location evidence="1">Membrane</location>
        <topology evidence="1">Multi-pass membrane protein</topology>
    </subcellularLocation>
</comment>
<evidence type="ECO:0000259" key="7">
    <source>
        <dbReference type="PROSITE" id="PS50928"/>
    </source>
</evidence>
<feature type="transmembrane region" description="Helical" evidence="5">
    <location>
        <begin position="215"/>
        <end position="237"/>
    </location>
</feature>
<dbReference type="InterPro" id="IPR035906">
    <property type="entry name" value="MetI-like_sf"/>
</dbReference>
<dbReference type="PROSITE" id="PS50928">
    <property type="entry name" value="ABC_TM1"/>
    <property type="match status" value="1"/>
</dbReference>
<evidence type="ECO:0000256" key="1">
    <source>
        <dbReference type="ARBA" id="ARBA00004141"/>
    </source>
</evidence>
<keyword evidence="5" id="KW-0813">Transport</keyword>
<feature type="transmembrane region" description="Helical" evidence="5">
    <location>
        <begin position="273"/>
        <end position="302"/>
    </location>
</feature>
<name>A0ABY3WQ55_9ACTN</name>
<dbReference type="Proteomes" id="UP000828924">
    <property type="component" value="Chromosome"/>
</dbReference>
<keyword evidence="4 5" id="KW-0472">Membrane</keyword>
<comment type="similarity">
    <text evidence="5">Belongs to the binding-protein-dependent transport system permease family.</text>
</comment>
<reference evidence="8 9" key="1">
    <citation type="submission" date="2021-03" db="EMBL/GenBank/DDBJ databases">
        <title>Complete genome of Streptomyces formicae strain 1H-GS9 (DSM 100524).</title>
        <authorList>
            <person name="Atanasov K.E."/>
            <person name="Altabella T."/>
            <person name="Ferrer A."/>
        </authorList>
    </citation>
    <scope>NUCLEOTIDE SEQUENCE [LARGE SCALE GENOMIC DNA]</scope>
    <source>
        <strain evidence="8 9">1H-GS9</strain>
    </source>
</reference>
<dbReference type="PANTHER" id="PTHR43376:SF1">
    <property type="entry name" value="OLIGOPEPTIDE TRANSPORT SYSTEM PERMEASE PROTEIN"/>
    <property type="match status" value="1"/>
</dbReference>
<dbReference type="SUPFAM" id="SSF161098">
    <property type="entry name" value="MetI-like"/>
    <property type="match status" value="1"/>
</dbReference>
<protein>
    <submittedName>
        <fullName evidence="8">ABC transporter permease</fullName>
    </submittedName>
</protein>
<proteinExistence type="inferred from homology"/>
<dbReference type="Gene3D" id="1.10.3720.10">
    <property type="entry name" value="MetI-like"/>
    <property type="match status" value="1"/>
</dbReference>
<evidence type="ECO:0000256" key="5">
    <source>
        <dbReference type="RuleBase" id="RU363032"/>
    </source>
</evidence>
<feature type="transmembrane region" description="Helical" evidence="5">
    <location>
        <begin position="33"/>
        <end position="50"/>
    </location>
</feature>